<sequence length="57" mass="5847">MTTTQQPRTDEPVATDDVATVTGAPVRAMALALWVVVGSLLTYGVAQTALKAAALFG</sequence>
<dbReference type="Proteomes" id="UP001316384">
    <property type="component" value="Chromosome"/>
</dbReference>
<organism evidence="2 3">
    <name type="scientific">Cellulomonas xiejunii</name>
    <dbReference type="NCBI Taxonomy" id="2968083"/>
    <lineage>
        <taxon>Bacteria</taxon>
        <taxon>Bacillati</taxon>
        <taxon>Actinomycetota</taxon>
        <taxon>Actinomycetes</taxon>
        <taxon>Micrococcales</taxon>
        <taxon>Cellulomonadaceae</taxon>
        <taxon>Cellulomonas</taxon>
    </lineage>
</organism>
<name>A0ABY5KK90_9CELL</name>
<keyword evidence="3" id="KW-1185">Reference proteome</keyword>
<keyword evidence="1" id="KW-0472">Membrane</keyword>
<protein>
    <submittedName>
        <fullName evidence="2">Uncharacterized protein</fullName>
    </submittedName>
</protein>
<evidence type="ECO:0000256" key="1">
    <source>
        <dbReference type="SAM" id="Phobius"/>
    </source>
</evidence>
<keyword evidence="1" id="KW-1133">Transmembrane helix</keyword>
<evidence type="ECO:0000313" key="3">
    <source>
        <dbReference type="Proteomes" id="UP001316384"/>
    </source>
</evidence>
<gene>
    <name evidence="2" type="ORF">NP048_14210</name>
</gene>
<feature type="transmembrane region" description="Helical" evidence="1">
    <location>
        <begin position="28"/>
        <end position="46"/>
    </location>
</feature>
<dbReference type="RefSeq" id="WP_227576272.1">
    <property type="nucleotide sequence ID" value="NZ_CP101987.1"/>
</dbReference>
<reference evidence="2 3" key="1">
    <citation type="submission" date="2022-07" db="EMBL/GenBank/DDBJ databases">
        <title>Novel species in genus cellulomonas.</title>
        <authorList>
            <person name="Ye L."/>
        </authorList>
    </citation>
    <scope>NUCLEOTIDE SEQUENCE [LARGE SCALE GENOMIC DNA]</scope>
    <source>
        <strain evidence="3">zg-B89</strain>
    </source>
</reference>
<keyword evidence="1" id="KW-0812">Transmembrane</keyword>
<evidence type="ECO:0000313" key="2">
    <source>
        <dbReference type="EMBL" id="UUI70937.1"/>
    </source>
</evidence>
<dbReference type="EMBL" id="CP101987">
    <property type="protein sequence ID" value="UUI70937.1"/>
    <property type="molecule type" value="Genomic_DNA"/>
</dbReference>
<proteinExistence type="predicted"/>
<accession>A0ABY5KK90</accession>